<dbReference type="EMBL" id="CAJOBA010089490">
    <property type="protein sequence ID" value="CAF4478046.1"/>
    <property type="molecule type" value="Genomic_DNA"/>
</dbReference>
<feature type="non-terminal residue" evidence="2">
    <location>
        <position position="1"/>
    </location>
</feature>
<accession>A0A8S2X5X3</accession>
<evidence type="ECO:0000313" key="3">
    <source>
        <dbReference type="Proteomes" id="UP000682733"/>
    </source>
</evidence>
<protein>
    <submittedName>
        <fullName evidence="2">Uncharacterized protein</fullName>
    </submittedName>
</protein>
<feature type="compositionally biased region" description="Polar residues" evidence="1">
    <location>
        <begin position="25"/>
        <end position="35"/>
    </location>
</feature>
<name>A0A8S2X5X3_9BILA</name>
<evidence type="ECO:0000313" key="2">
    <source>
        <dbReference type="EMBL" id="CAF4478046.1"/>
    </source>
</evidence>
<reference evidence="2" key="1">
    <citation type="submission" date="2021-02" db="EMBL/GenBank/DDBJ databases">
        <authorList>
            <person name="Nowell W R."/>
        </authorList>
    </citation>
    <scope>NUCLEOTIDE SEQUENCE</scope>
</reference>
<sequence length="102" mass="11658">KREATGIKSAPLTKRSKKVKESSGEDSSSATENDSKYNAWSNIKSPVLDNVVMAAIIKDHRNFNDFNREAHSLHPTICNALRLWPKQAKNKNYLMLLLKHFY</sequence>
<evidence type="ECO:0000256" key="1">
    <source>
        <dbReference type="SAM" id="MobiDB-lite"/>
    </source>
</evidence>
<gene>
    <name evidence="2" type="ORF">TMI583_LOCUS47026</name>
</gene>
<dbReference type="AlphaFoldDB" id="A0A8S2X5X3"/>
<comment type="caution">
    <text evidence="2">The sequence shown here is derived from an EMBL/GenBank/DDBJ whole genome shotgun (WGS) entry which is preliminary data.</text>
</comment>
<dbReference type="Proteomes" id="UP000682733">
    <property type="component" value="Unassembled WGS sequence"/>
</dbReference>
<proteinExistence type="predicted"/>
<feature type="region of interest" description="Disordered" evidence="1">
    <location>
        <begin position="1"/>
        <end position="35"/>
    </location>
</feature>
<organism evidence="2 3">
    <name type="scientific">Didymodactylos carnosus</name>
    <dbReference type="NCBI Taxonomy" id="1234261"/>
    <lineage>
        <taxon>Eukaryota</taxon>
        <taxon>Metazoa</taxon>
        <taxon>Spiralia</taxon>
        <taxon>Gnathifera</taxon>
        <taxon>Rotifera</taxon>
        <taxon>Eurotatoria</taxon>
        <taxon>Bdelloidea</taxon>
        <taxon>Philodinida</taxon>
        <taxon>Philodinidae</taxon>
        <taxon>Didymodactylos</taxon>
    </lineage>
</organism>